<evidence type="ECO:0000256" key="7">
    <source>
        <dbReference type="ARBA" id="ARBA00023136"/>
    </source>
</evidence>
<dbReference type="GO" id="GO:0043337">
    <property type="term" value="F:cardiolipin synthase (CMP-forming)"/>
    <property type="evidence" value="ECO:0007669"/>
    <property type="project" value="TreeGrafter"/>
</dbReference>
<comment type="subcellular location">
    <subcellularLocation>
        <location evidence="1">Membrane</location>
        <topology evidence="1">Multi-pass membrane protein</topology>
    </subcellularLocation>
</comment>
<evidence type="ECO:0000256" key="4">
    <source>
        <dbReference type="ARBA" id="ARBA00022692"/>
    </source>
</evidence>
<evidence type="ECO:0000256" key="1">
    <source>
        <dbReference type="ARBA" id="ARBA00004141"/>
    </source>
</evidence>
<protein>
    <recommendedName>
        <fullName evidence="15">Cardiolipin synthase</fullName>
    </recommendedName>
</protein>
<feature type="transmembrane region" description="Helical" evidence="12">
    <location>
        <begin position="175"/>
        <end position="199"/>
    </location>
</feature>
<evidence type="ECO:0000313" key="14">
    <source>
        <dbReference type="Proteomes" id="UP001161017"/>
    </source>
</evidence>
<evidence type="ECO:0000256" key="6">
    <source>
        <dbReference type="ARBA" id="ARBA00023098"/>
    </source>
</evidence>
<evidence type="ECO:0000256" key="8">
    <source>
        <dbReference type="ARBA" id="ARBA00023209"/>
    </source>
</evidence>
<comment type="caution">
    <text evidence="13">The sequence shown here is derived from an EMBL/GenBank/DDBJ whole genome shotgun (WGS) entry which is preliminary data.</text>
</comment>
<name>A0AA43QWA6_9LECA</name>
<organism evidence="13 14">
    <name type="scientific">Ramalina farinacea</name>
    <dbReference type="NCBI Taxonomy" id="258253"/>
    <lineage>
        <taxon>Eukaryota</taxon>
        <taxon>Fungi</taxon>
        <taxon>Dikarya</taxon>
        <taxon>Ascomycota</taxon>
        <taxon>Pezizomycotina</taxon>
        <taxon>Lecanoromycetes</taxon>
        <taxon>OSLEUM clade</taxon>
        <taxon>Lecanoromycetidae</taxon>
        <taxon>Lecanorales</taxon>
        <taxon>Lecanorineae</taxon>
        <taxon>Ramalinaceae</taxon>
        <taxon>Ramalina</taxon>
    </lineage>
</organism>
<dbReference type="Gene3D" id="1.20.120.1760">
    <property type="match status" value="1"/>
</dbReference>
<dbReference type="Pfam" id="PF01066">
    <property type="entry name" value="CDP-OH_P_transf"/>
    <property type="match status" value="1"/>
</dbReference>
<dbReference type="GO" id="GO:0032049">
    <property type="term" value="P:cardiolipin biosynthetic process"/>
    <property type="evidence" value="ECO:0007669"/>
    <property type="project" value="TreeGrafter"/>
</dbReference>
<keyword evidence="8" id="KW-0594">Phospholipid biosynthesis</keyword>
<evidence type="ECO:0000256" key="12">
    <source>
        <dbReference type="SAM" id="Phobius"/>
    </source>
</evidence>
<reference evidence="13" key="1">
    <citation type="journal article" date="2023" name="Genome Biol. Evol.">
        <title>First Whole Genome Sequence and Flow Cytometry Genome Size Data for the Lichen-Forming Fungus Ramalina farinacea (Ascomycota).</title>
        <authorList>
            <person name="Llewellyn T."/>
            <person name="Mian S."/>
            <person name="Hill R."/>
            <person name="Leitch I.J."/>
            <person name="Gaya E."/>
        </authorList>
    </citation>
    <scope>NUCLEOTIDE SEQUENCE</scope>
    <source>
        <strain evidence="13">LIQ254RAFAR</strain>
    </source>
</reference>
<feature type="region of interest" description="Disordered" evidence="11">
    <location>
        <begin position="63"/>
        <end position="88"/>
    </location>
</feature>
<evidence type="ECO:0000313" key="13">
    <source>
        <dbReference type="EMBL" id="MDI1492506.1"/>
    </source>
</evidence>
<gene>
    <name evidence="13" type="ORF">OHK93_003720</name>
</gene>
<feature type="compositionally biased region" description="Basic and acidic residues" evidence="11">
    <location>
        <begin position="67"/>
        <end position="81"/>
    </location>
</feature>
<accession>A0AA43QWA6</accession>
<evidence type="ECO:0000256" key="5">
    <source>
        <dbReference type="ARBA" id="ARBA00022989"/>
    </source>
</evidence>
<feature type="region of interest" description="Disordered" evidence="11">
    <location>
        <begin position="266"/>
        <end position="305"/>
    </location>
</feature>
<evidence type="ECO:0000256" key="3">
    <source>
        <dbReference type="ARBA" id="ARBA00022679"/>
    </source>
</evidence>
<keyword evidence="6" id="KW-0443">Lipid metabolism</keyword>
<feature type="transmembrane region" description="Helical" evidence="12">
    <location>
        <begin position="246"/>
        <end position="263"/>
    </location>
</feature>
<dbReference type="GO" id="GO:0005739">
    <property type="term" value="C:mitochondrion"/>
    <property type="evidence" value="ECO:0007669"/>
    <property type="project" value="TreeGrafter"/>
</dbReference>
<dbReference type="InterPro" id="IPR043130">
    <property type="entry name" value="CDP-OH_PTrfase_TM_dom"/>
</dbReference>
<sequence length="353" mass="38610">MPIRRSSTTSYTCNPEAPRRSWPVLHATARVWTVSRDKDPTLWINARIPVYNEQTRIQARWMSNQSDDEKGESGTASEKDGFASSTATTTAKPLRTILTAPSTHENIYTLPNILTFTRLLAAPGVGYLLLQDAYIPALSLFLYAGITDLLDGWLARRYHTQTVVGTIIDPMADKALMTIVVVGLAWKGLLPLTLTVVILGRDVLLSLSAIYYRYISLPPPRTLARYWDFSLPSAEVRPTGISKFNTFLQLVLVAVTMGGLALGDMKKESSPKDTGERAAEDHAQDDVSKENEETEGNRGMAQLSTGLGPTGMKALGVSWWIVGATTIASGLSYVGGRKGLRILSQAPTKKPRT</sequence>
<keyword evidence="3 10" id="KW-0808">Transferase</keyword>
<evidence type="ECO:0000256" key="2">
    <source>
        <dbReference type="ARBA" id="ARBA00022516"/>
    </source>
</evidence>
<feature type="compositionally biased region" description="Basic and acidic residues" evidence="11">
    <location>
        <begin position="266"/>
        <end position="291"/>
    </location>
</feature>
<dbReference type="AlphaFoldDB" id="A0AA43QWA6"/>
<keyword evidence="2" id="KW-0444">Lipid biosynthesis</keyword>
<evidence type="ECO:0008006" key="15">
    <source>
        <dbReference type="Google" id="ProtNLM"/>
    </source>
</evidence>
<keyword evidence="4 12" id="KW-0812">Transmembrane</keyword>
<dbReference type="GO" id="GO:0016020">
    <property type="term" value="C:membrane"/>
    <property type="evidence" value="ECO:0007669"/>
    <property type="project" value="UniProtKB-SubCell"/>
</dbReference>
<dbReference type="PANTHER" id="PTHR14269:SF60">
    <property type="entry name" value="CARDIOLIPIN SYNTHASE (CMP-FORMING)"/>
    <property type="match status" value="1"/>
</dbReference>
<dbReference type="InterPro" id="IPR048254">
    <property type="entry name" value="CDP_ALCOHOL_P_TRANSF_CS"/>
</dbReference>
<dbReference type="InterPro" id="IPR000462">
    <property type="entry name" value="CDP-OH_P_trans"/>
</dbReference>
<dbReference type="Proteomes" id="UP001161017">
    <property type="component" value="Unassembled WGS sequence"/>
</dbReference>
<evidence type="ECO:0000256" key="10">
    <source>
        <dbReference type="RuleBase" id="RU003750"/>
    </source>
</evidence>
<dbReference type="EMBL" id="JAPUFD010000019">
    <property type="protein sequence ID" value="MDI1492506.1"/>
    <property type="molecule type" value="Genomic_DNA"/>
</dbReference>
<evidence type="ECO:0000256" key="9">
    <source>
        <dbReference type="ARBA" id="ARBA00023264"/>
    </source>
</evidence>
<dbReference type="PROSITE" id="PS00379">
    <property type="entry name" value="CDP_ALCOHOL_P_TRANSF"/>
    <property type="match status" value="1"/>
</dbReference>
<dbReference type="PANTHER" id="PTHR14269">
    <property type="entry name" value="CDP-DIACYLGLYCEROL--GLYCEROL-3-PHOSPHATE 3-PHOSPHATIDYLTRANSFERASE-RELATED"/>
    <property type="match status" value="1"/>
</dbReference>
<dbReference type="InterPro" id="IPR050324">
    <property type="entry name" value="CDP-alcohol_PTase-I"/>
</dbReference>
<keyword evidence="14" id="KW-1185">Reference proteome</keyword>
<keyword evidence="5 12" id="KW-1133">Transmembrane helix</keyword>
<proteinExistence type="inferred from homology"/>
<comment type="similarity">
    <text evidence="10">Belongs to the CDP-alcohol phosphatidyltransferase class-I family.</text>
</comment>
<feature type="transmembrane region" description="Helical" evidence="12">
    <location>
        <begin position="133"/>
        <end position="154"/>
    </location>
</feature>
<keyword evidence="9" id="KW-1208">Phospholipid metabolism</keyword>
<evidence type="ECO:0000256" key="11">
    <source>
        <dbReference type="SAM" id="MobiDB-lite"/>
    </source>
</evidence>
<keyword evidence="7 12" id="KW-0472">Membrane</keyword>